<dbReference type="Pfam" id="PF13240">
    <property type="entry name" value="Zn_Ribbon_1"/>
    <property type="match status" value="1"/>
</dbReference>
<feature type="compositionally biased region" description="Low complexity" evidence="1">
    <location>
        <begin position="32"/>
        <end position="52"/>
    </location>
</feature>
<dbReference type="InterPro" id="IPR026870">
    <property type="entry name" value="Zinc_ribbon_dom"/>
</dbReference>
<name>A0ABU3PVC9_9ACTN</name>
<feature type="domain" description="Zinc-ribbon" evidence="3">
    <location>
        <begin position="4"/>
        <end position="24"/>
    </location>
</feature>
<evidence type="ECO:0000256" key="2">
    <source>
        <dbReference type="SAM" id="Phobius"/>
    </source>
</evidence>
<keyword evidence="2" id="KW-1133">Transmembrane helix</keyword>
<gene>
    <name evidence="4" type="ORF">RDV89_08975</name>
</gene>
<reference evidence="4 5" key="1">
    <citation type="submission" date="2023-08" db="EMBL/GenBank/DDBJ databases">
        <title>Nocardioides seae sp. nov., a bacterium isolated from a soil.</title>
        <authorList>
            <person name="Wang X."/>
        </authorList>
    </citation>
    <scope>NUCLEOTIDE SEQUENCE [LARGE SCALE GENOMIC DNA]</scope>
    <source>
        <strain evidence="4 5">YZH12</strain>
    </source>
</reference>
<dbReference type="RefSeq" id="WP_315732633.1">
    <property type="nucleotide sequence ID" value="NZ_JAVYII010000003.1"/>
</dbReference>
<organism evidence="4 5">
    <name type="scientific">Nocardioides imazamoxiresistens</name>
    <dbReference type="NCBI Taxonomy" id="3231893"/>
    <lineage>
        <taxon>Bacteria</taxon>
        <taxon>Bacillati</taxon>
        <taxon>Actinomycetota</taxon>
        <taxon>Actinomycetes</taxon>
        <taxon>Propionibacteriales</taxon>
        <taxon>Nocardioidaceae</taxon>
        <taxon>Nocardioides</taxon>
    </lineage>
</organism>
<feature type="compositionally biased region" description="Gly residues" evidence="1">
    <location>
        <begin position="68"/>
        <end position="115"/>
    </location>
</feature>
<evidence type="ECO:0000259" key="3">
    <source>
        <dbReference type="Pfam" id="PF13240"/>
    </source>
</evidence>
<dbReference type="EMBL" id="JAVYII010000003">
    <property type="protein sequence ID" value="MDT9593199.1"/>
    <property type="molecule type" value="Genomic_DNA"/>
</dbReference>
<feature type="transmembrane region" description="Helical" evidence="2">
    <location>
        <begin position="149"/>
        <end position="171"/>
    </location>
</feature>
<feature type="compositionally biased region" description="Polar residues" evidence="1">
    <location>
        <begin position="405"/>
        <end position="423"/>
    </location>
</feature>
<evidence type="ECO:0000313" key="5">
    <source>
        <dbReference type="Proteomes" id="UP001268542"/>
    </source>
</evidence>
<keyword evidence="2" id="KW-0812">Transmembrane</keyword>
<sequence length="512" mass="51616">MVSCPTCGHQVPSDSAFCERCGTPRDATHIAPGAAPGGYDASDGSSAGGDAPTSFASAQTAQTMYGSSGDGQGGQGGYGGYGQSGQGGYDQGGYGQSGQGGFGDQGSYGQGGGFGDQSGGGYGGGGYGGGYQYGSSDPAGGGNGKGKWIAIWSAVAVLVVAVVGVAAFLVIGRDGDDQADDPGGDETTGETDGPFELELNAYNDIPVVDGVATFELEADADQVVVMSSTQEDLGAPEGPDFADSTFWISVDWEAGEGLAGWTAADDGPHEIEIPYEGSEELETVSVYVNVVDGDTIDPGEDVEVPRTEDGRYAPVSGAVFAGLDGTYEVADNMYGTNTNDGEWKCNDTPVCTATGNGFALVTAPNLTFEEVEDPNAGGSTGGSGDTGGSGGATGAPADAEFAEGGTSTDEAQLTDPSGSTPGSATWNFSVTTAGAVEVEIFNGYWDQDITLTVTNSAGQQACTANEGGEWDSETCSFDAAVGDYTITVTVQASDDLPSEDPDSYVRAYLNLY</sequence>
<feature type="compositionally biased region" description="Polar residues" evidence="1">
    <location>
        <begin position="54"/>
        <end position="64"/>
    </location>
</feature>
<dbReference type="Proteomes" id="UP001268542">
    <property type="component" value="Unassembled WGS sequence"/>
</dbReference>
<evidence type="ECO:0000313" key="4">
    <source>
        <dbReference type="EMBL" id="MDT9593199.1"/>
    </source>
</evidence>
<feature type="region of interest" description="Disordered" evidence="1">
    <location>
        <begin position="32"/>
        <end position="115"/>
    </location>
</feature>
<keyword evidence="2" id="KW-0472">Membrane</keyword>
<accession>A0ABU3PVC9</accession>
<feature type="region of interest" description="Disordered" evidence="1">
    <location>
        <begin position="174"/>
        <end position="194"/>
    </location>
</feature>
<comment type="caution">
    <text evidence="4">The sequence shown here is derived from an EMBL/GenBank/DDBJ whole genome shotgun (WGS) entry which is preliminary data.</text>
</comment>
<protein>
    <submittedName>
        <fullName evidence="4">Zinc ribbon domain-containing protein</fullName>
    </submittedName>
</protein>
<feature type="compositionally biased region" description="Acidic residues" evidence="1">
    <location>
        <begin position="177"/>
        <end position="194"/>
    </location>
</feature>
<proteinExistence type="predicted"/>
<feature type="region of interest" description="Disordered" evidence="1">
    <location>
        <begin position="370"/>
        <end position="423"/>
    </location>
</feature>
<feature type="compositionally biased region" description="Gly residues" evidence="1">
    <location>
        <begin position="378"/>
        <end position="393"/>
    </location>
</feature>
<evidence type="ECO:0000256" key="1">
    <source>
        <dbReference type="SAM" id="MobiDB-lite"/>
    </source>
</evidence>
<keyword evidence="5" id="KW-1185">Reference proteome</keyword>